<dbReference type="InterPro" id="IPR048764">
    <property type="entry name" value="PylC_N"/>
</dbReference>
<proteinExistence type="predicted"/>
<dbReference type="PANTHER" id="PTHR23132">
    <property type="entry name" value="D-ALANINE--D-ALANINE LIGASE"/>
    <property type="match status" value="1"/>
</dbReference>
<evidence type="ECO:0000313" key="5">
    <source>
        <dbReference type="EMBL" id="KAB3860448.1"/>
    </source>
</evidence>
<dbReference type="Gene3D" id="3.30.470.20">
    <property type="entry name" value="ATP-grasp fold, B domain"/>
    <property type="match status" value="1"/>
</dbReference>
<dbReference type="Proteomes" id="UP000470332">
    <property type="component" value="Unassembled WGS sequence"/>
</dbReference>
<dbReference type="EMBL" id="JAWDHD010000012">
    <property type="protein sequence ID" value="MDU0250229.1"/>
    <property type="molecule type" value="Genomic_DNA"/>
</dbReference>
<dbReference type="OMA" id="MMKYNEI"/>
<dbReference type="GO" id="GO:0008716">
    <property type="term" value="F:D-alanine-D-alanine ligase activity"/>
    <property type="evidence" value="ECO:0007669"/>
    <property type="project" value="TreeGrafter"/>
</dbReference>
<keyword evidence="1" id="KW-0547">Nucleotide-binding</keyword>
<evidence type="ECO:0000313" key="14">
    <source>
        <dbReference type="Proteomes" id="UP000408523"/>
    </source>
</evidence>
<reference evidence="12 13" key="2">
    <citation type="submission" date="2018-08" db="EMBL/GenBank/DDBJ databases">
        <title>A genome reference for cultivated species of the human gut microbiota.</title>
        <authorList>
            <person name="Zou Y."/>
            <person name="Xue W."/>
            <person name="Luo G."/>
        </authorList>
    </citation>
    <scope>NUCLEOTIDE SEQUENCE [LARGE SCALE GENOMIC DNA]</scope>
    <source>
        <strain evidence="9 13">AM09-18</strain>
        <strain evidence="8 12">TM05-16</strain>
    </source>
</reference>
<dbReference type="RefSeq" id="WP_005847150.1">
    <property type="nucleotide sequence ID" value="NZ_BAABZK010000001.1"/>
</dbReference>
<dbReference type="InterPro" id="IPR013815">
    <property type="entry name" value="ATP_grasp_subdomain_1"/>
</dbReference>
<keyword evidence="3" id="KW-0436">Ligase</keyword>
<accession>A0A174AWT7</accession>
<dbReference type="GO" id="GO:0046872">
    <property type="term" value="F:metal ion binding"/>
    <property type="evidence" value="ECO:0007669"/>
    <property type="project" value="InterPro"/>
</dbReference>
<organism evidence="3 11">
    <name type="scientific">Phocaeicola vulgatus</name>
    <name type="common">Bacteroides vulgatus</name>
    <dbReference type="NCBI Taxonomy" id="821"/>
    <lineage>
        <taxon>Bacteria</taxon>
        <taxon>Pseudomonadati</taxon>
        <taxon>Bacteroidota</taxon>
        <taxon>Bacteroidia</taxon>
        <taxon>Bacteroidales</taxon>
        <taxon>Bacteroidaceae</taxon>
        <taxon>Phocaeicola</taxon>
    </lineage>
</organism>
<reference evidence="3 11" key="1">
    <citation type="submission" date="2015-09" db="EMBL/GenBank/DDBJ databases">
        <authorList>
            <consortium name="Pathogen Informatics"/>
        </authorList>
    </citation>
    <scope>NUCLEOTIDE SEQUENCE [LARGE SCALE GENOMIC DNA]</scope>
    <source>
        <strain evidence="3 11">2789STDY5834842</strain>
    </source>
</reference>
<protein>
    <submittedName>
        <fullName evidence="10">ATP-grasp domain protein</fullName>
    </submittedName>
    <submittedName>
        <fullName evidence="4">ATP-grasp domain-containing protein</fullName>
    </submittedName>
    <submittedName>
        <fullName evidence="3">Carbamoyl phosphate synthase-like protein</fullName>
        <ecNumber evidence="3">6.3.5.5</ecNumber>
    </submittedName>
</protein>
<dbReference type="Proteomes" id="UP000408523">
    <property type="component" value="Unassembled WGS sequence"/>
</dbReference>
<feature type="domain" description="ATP-grasp" evidence="2">
    <location>
        <begin position="117"/>
        <end position="293"/>
    </location>
</feature>
<keyword evidence="1" id="KW-0067">ATP-binding</keyword>
<dbReference type="EMBL" id="JABWDJ010000121">
    <property type="protein sequence ID" value="NVB75619.1"/>
    <property type="molecule type" value="Genomic_DNA"/>
</dbReference>
<evidence type="ECO:0000313" key="17">
    <source>
        <dbReference type="Proteomes" id="UP000524321"/>
    </source>
</evidence>
<reference evidence="15 16" key="4">
    <citation type="journal article" date="2019" name="Nat. Med.">
        <title>A library of human gut bacterial isolates paired with longitudinal multiomics data enables mechanistic microbiome research.</title>
        <authorList>
            <person name="Poyet M."/>
            <person name="Groussin M."/>
            <person name="Gibbons S.M."/>
            <person name="Avila-Pacheco J."/>
            <person name="Jiang X."/>
            <person name="Kearney S.M."/>
            <person name="Perrotta A.R."/>
            <person name="Berdy B."/>
            <person name="Zhao S."/>
            <person name="Lieberman T.D."/>
            <person name="Swanson P.K."/>
            <person name="Smith M."/>
            <person name="Roesemann S."/>
            <person name="Alexander J.E."/>
            <person name="Rich S.A."/>
            <person name="Livny J."/>
            <person name="Vlamakis H."/>
            <person name="Clish C."/>
            <person name="Bullock K."/>
            <person name="Deik A."/>
            <person name="Scott J."/>
            <person name="Pierce K.A."/>
            <person name="Xavier R.J."/>
            <person name="Alm E.J."/>
        </authorList>
    </citation>
    <scope>NUCLEOTIDE SEQUENCE [LARGE SCALE GENOMIC DNA]</scope>
    <source>
        <strain evidence="4 15">BIOML-A5</strain>
        <strain evidence="5 16">BIOML-A9</strain>
    </source>
</reference>
<evidence type="ECO:0000313" key="3">
    <source>
        <dbReference type="EMBL" id="CUN91885.1"/>
    </source>
</evidence>
<dbReference type="PANTHER" id="PTHR23132:SF14">
    <property type="entry name" value="ATP-GRASP DOMAIN-CONTAINING PROTEIN"/>
    <property type="match status" value="1"/>
</dbReference>
<evidence type="ECO:0000313" key="6">
    <source>
        <dbReference type="EMBL" id="MDU0250229.1"/>
    </source>
</evidence>
<evidence type="ECO:0000259" key="2">
    <source>
        <dbReference type="PROSITE" id="PS50975"/>
    </source>
</evidence>
<evidence type="ECO:0000313" key="10">
    <source>
        <dbReference type="EMBL" id="TSE49926.1"/>
    </source>
</evidence>
<evidence type="ECO:0000313" key="16">
    <source>
        <dbReference type="Proteomes" id="UP000470332"/>
    </source>
</evidence>
<dbReference type="EMBL" id="QSPP01000001">
    <property type="protein sequence ID" value="RGJ92327.1"/>
    <property type="molecule type" value="Genomic_DNA"/>
</dbReference>
<reference evidence="7 17" key="6">
    <citation type="submission" date="2020-07" db="EMBL/GenBank/DDBJ databases">
        <title>Bacterial metabolism rescues the inhibition of intestinal drug absorption by food and drug additives.</title>
        <authorList>
            <person name="Zou L."/>
            <person name="Spanogiannopoulos P."/>
            <person name="Chien H.-C."/>
            <person name="Pieper L.M."/>
            <person name="Cai W."/>
            <person name="Khuri N."/>
            <person name="Pottel J."/>
            <person name="Vora B."/>
            <person name="Ni Z."/>
            <person name="Tsakalozou E."/>
            <person name="Zhang W."/>
            <person name="Shoichet B.K."/>
            <person name="Giacomini K.M."/>
            <person name="Turnbaugh P.J."/>
        </authorList>
    </citation>
    <scope>NUCLEOTIDE SEQUENCE [LARGE SCALE GENOMIC DNA]</scope>
    <source>
        <strain evidence="7 17">B33</strain>
    </source>
</reference>
<dbReference type="AlphaFoldDB" id="A0A174AWT7"/>
<name>A0A174AWT7_PHOVU</name>
<dbReference type="Pfam" id="PF02655">
    <property type="entry name" value="ATP-grasp_3"/>
    <property type="match status" value="1"/>
</dbReference>
<dbReference type="GO" id="GO:0004088">
    <property type="term" value="F:carbamoyl-phosphate synthase (glutamine-hydrolyzing) activity"/>
    <property type="evidence" value="ECO:0007669"/>
    <property type="project" value="UniProtKB-EC"/>
</dbReference>
<dbReference type="NCBIfam" id="NF009406">
    <property type="entry name" value="PRK12767.1-5"/>
    <property type="match status" value="1"/>
</dbReference>
<evidence type="ECO:0000313" key="12">
    <source>
        <dbReference type="Proteomes" id="UP000260640"/>
    </source>
</evidence>
<evidence type="ECO:0000313" key="11">
    <source>
        <dbReference type="Proteomes" id="UP000095333"/>
    </source>
</evidence>
<dbReference type="Proteomes" id="UP001181258">
    <property type="component" value="Unassembled WGS sequence"/>
</dbReference>
<dbReference type="GO" id="GO:0005524">
    <property type="term" value="F:ATP binding"/>
    <property type="evidence" value="ECO:0007669"/>
    <property type="project" value="UniProtKB-UniRule"/>
</dbReference>
<sequence length="330" mass="37633">MNNILCCNAGRRGRLMIDMRKTIGDSGNVVATDNWSVAPAIFFANKQYVVPKITHPNYIQEVLGICKKEDIKAIFTLIDPEIDLLASNKKKFEEIGVLPLCPSKQTADLCFDKYSMYLYLKNHGVNTPLTFHELDDFKAAYFKGEIQFPVFIKPRTGSGSVGAHKVNTMQDLENYYAENAFDYIIQEFMQGDCDADAYIDYYSKEVVSIFSKKKIETRIGGASKTISFKDQRLFDFVQSFMHLFDFAGAIDMDFFFRDGEYYLSEINPRFGGAYLHAYGAGVDFFKLIINNINGVTNEVCIGDYDEGVLMLMYDDVVITKEVDLLRDYHD</sequence>
<dbReference type="EMBL" id="WCWW01000015">
    <property type="protein sequence ID" value="KAB3857216.1"/>
    <property type="molecule type" value="Genomic_DNA"/>
</dbReference>
<dbReference type="SUPFAM" id="SSF56059">
    <property type="entry name" value="Glutathione synthetase ATP-binding domain-like"/>
    <property type="match status" value="1"/>
</dbReference>
<evidence type="ECO:0000256" key="1">
    <source>
        <dbReference type="PROSITE-ProRule" id="PRU00409"/>
    </source>
</evidence>
<evidence type="ECO:0000313" key="13">
    <source>
        <dbReference type="Proteomes" id="UP000283958"/>
    </source>
</evidence>
<dbReference type="Proteomes" id="UP000260640">
    <property type="component" value="Unassembled WGS sequence"/>
</dbReference>
<dbReference type="PROSITE" id="PS50975">
    <property type="entry name" value="ATP_GRASP"/>
    <property type="match status" value="1"/>
</dbReference>
<dbReference type="Gene3D" id="3.40.50.20">
    <property type="match status" value="1"/>
</dbReference>
<evidence type="ECO:0000313" key="15">
    <source>
        <dbReference type="Proteomes" id="UP000441522"/>
    </source>
</evidence>
<dbReference type="InterPro" id="IPR011761">
    <property type="entry name" value="ATP-grasp"/>
</dbReference>
<dbReference type="GeneID" id="5305000"/>
<dbReference type="EMBL" id="QRMN01000010">
    <property type="protein sequence ID" value="RHJ78629.1"/>
    <property type="molecule type" value="Genomic_DNA"/>
</dbReference>
<dbReference type="EC" id="6.3.5.5" evidence="3"/>
<dbReference type="EMBL" id="RWHZ01000006">
    <property type="protein sequence ID" value="TSE49926.1"/>
    <property type="molecule type" value="Genomic_DNA"/>
</dbReference>
<dbReference type="InterPro" id="IPR003806">
    <property type="entry name" value="ATP-grasp_PylC-type"/>
</dbReference>
<dbReference type="Proteomes" id="UP000524321">
    <property type="component" value="Unassembled WGS sequence"/>
</dbReference>
<evidence type="ECO:0000313" key="4">
    <source>
        <dbReference type="EMBL" id="KAB3857216.1"/>
    </source>
</evidence>
<evidence type="ECO:0000313" key="7">
    <source>
        <dbReference type="EMBL" id="NVB75619.1"/>
    </source>
</evidence>
<reference evidence="6" key="7">
    <citation type="submission" date="2023-10" db="EMBL/GenBank/DDBJ databases">
        <title>Genome of potential pathogenic bacteria in Crohn's disease.</title>
        <authorList>
            <person name="Rodriguez-Palacios A."/>
        </authorList>
    </citation>
    <scope>NUCLEOTIDE SEQUENCE</scope>
    <source>
        <strain evidence="6">CavFT-hAR107</strain>
    </source>
</reference>
<evidence type="ECO:0000313" key="9">
    <source>
        <dbReference type="EMBL" id="RHJ78629.1"/>
    </source>
</evidence>
<evidence type="ECO:0000313" key="8">
    <source>
        <dbReference type="EMBL" id="RGJ92327.1"/>
    </source>
</evidence>
<gene>
    <name evidence="9" type="ORF">DW105_06035</name>
    <name evidence="8" type="ORF">DXD46_00990</name>
    <name evidence="10" type="ORF">EH214_00771</name>
    <name evidence="3" type="ORF">ERS852457_01043</name>
    <name evidence="4" type="ORF">GAS29_08330</name>
    <name evidence="5" type="ORF">GAS37_13595</name>
    <name evidence="7" type="ORF">HUV05_19230</name>
    <name evidence="6" type="ORF">RVY68_16445</name>
</gene>
<reference evidence="10 14" key="3">
    <citation type="journal article" date="2019" name="Nat. Commun.">
        <title>Gram positive-like bacteriocins with broad spectrum anti-Bacteroidales activity encoded on mobile elements of the human gut microbiota.</title>
        <authorList>
            <person name="Bechon N."/>
            <person name="Coyne M.J.Jr."/>
            <person name="Laclare-Mceneany V."/>
            <person name="Chatzidaki-Livanis M."/>
            <person name="Ghigo J.-M."/>
            <person name="Comstock L.E."/>
        </authorList>
    </citation>
    <scope>NUCLEOTIDE SEQUENCE [LARGE SCALE GENOMIC DNA]</scope>
    <source>
        <strain evidence="10 14">CL01T12C17</strain>
    </source>
</reference>
<dbReference type="Gene3D" id="3.30.1490.20">
    <property type="entry name" value="ATP-grasp fold, A domain"/>
    <property type="match status" value="1"/>
</dbReference>
<dbReference type="Proteomes" id="UP000283958">
    <property type="component" value="Unassembled WGS sequence"/>
</dbReference>
<dbReference type="Proteomes" id="UP000441522">
    <property type="component" value="Unassembled WGS sequence"/>
</dbReference>
<dbReference type="Proteomes" id="UP000095333">
    <property type="component" value="Unassembled WGS sequence"/>
</dbReference>
<reference evidence="7 17" key="5">
    <citation type="submission" date="2020-04" db="EMBL/GenBank/DDBJ databases">
        <authorList>
            <person name="Pieper L."/>
        </authorList>
    </citation>
    <scope>NUCLEOTIDE SEQUENCE [LARGE SCALE GENOMIC DNA]</scope>
    <source>
        <strain evidence="7 17">B33</strain>
    </source>
</reference>
<dbReference type="EMBL" id="WCXA01000027">
    <property type="protein sequence ID" value="KAB3860448.1"/>
    <property type="molecule type" value="Genomic_DNA"/>
</dbReference>
<dbReference type="Pfam" id="PF21360">
    <property type="entry name" value="PylC-like_N"/>
    <property type="match status" value="1"/>
</dbReference>
<dbReference type="EMBL" id="CYZI01000003">
    <property type="protein sequence ID" value="CUN91885.1"/>
    <property type="molecule type" value="Genomic_DNA"/>
</dbReference>